<feature type="compositionally biased region" description="Polar residues" evidence="1">
    <location>
        <begin position="205"/>
        <end position="221"/>
    </location>
</feature>
<organism evidence="2 3">
    <name type="scientific">Parathielavia appendiculata</name>
    <dbReference type="NCBI Taxonomy" id="2587402"/>
    <lineage>
        <taxon>Eukaryota</taxon>
        <taxon>Fungi</taxon>
        <taxon>Dikarya</taxon>
        <taxon>Ascomycota</taxon>
        <taxon>Pezizomycotina</taxon>
        <taxon>Sordariomycetes</taxon>
        <taxon>Sordariomycetidae</taxon>
        <taxon>Sordariales</taxon>
        <taxon>Chaetomiaceae</taxon>
        <taxon>Parathielavia</taxon>
    </lineage>
</organism>
<reference evidence="2" key="2">
    <citation type="submission" date="2023-05" db="EMBL/GenBank/DDBJ databases">
        <authorList>
            <consortium name="Lawrence Berkeley National Laboratory"/>
            <person name="Steindorff A."/>
            <person name="Hensen N."/>
            <person name="Bonometti L."/>
            <person name="Westerberg I."/>
            <person name="Brannstrom I.O."/>
            <person name="Guillou S."/>
            <person name="Cros-Aarteil S."/>
            <person name="Calhoun S."/>
            <person name="Haridas S."/>
            <person name="Kuo A."/>
            <person name="Mondo S."/>
            <person name="Pangilinan J."/>
            <person name="Riley R."/>
            <person name="Labutti K."/>
            <person name="Andreopoulos B."/>
            <person name="Lipzen A."/>
            <person name="Chen C."/>
            <person name="Yanf M."/>
            <person name="Daum C."/>
            <person name="Ng V."/>
            <person name="Clum A."/>
            <person name="Ohm R."/>
            <person name="Martin F."/>
            <person name="Silar P."/>
            <person name="Natvig D."/>
            <person name="Lalanne C."/>
            <person name="Gautier V."/>
            <person name="Ament-Velasquez S.L."/>
            <person name="Kruys A."/>
            <person name="Hutchinson M.I."/>
            <person name="Powell A.J."/>
            <person name="Barry K."/>
            <person name="Miller A.N."/>
            <person name="Grigoriev I.V."/>
            <person name="Debuchy R."/>
            <person name="Gladieux P."/>
            <person name="Thoren M.H."/>
            <person name="Johannesson H."/>
        </authorList>
    </citation>
    <scope>NUCLEOTIDE SEQUENCE</scope>
    <source>
        <strain evidence="2">CBS 731.68</strain>
    </source>
</reference>
<sequence>MSLLDRADGSSKDKSDPCTAALTGRWPMSCYSCRAGQAVRLPCRSRSPEHDWAFICQLTVTMSRASMGWHVLDPETIPTRPSQAEATSSLLSAANVLPNRACGGWPRERIETLGVEDTRGISHPSAADMSFRVPVCWPGLPRGRPPLLSHEMAMKNRWIGTMWYESGEPNGLPGIRSPRRGGGMYPSRLNPLFAEEVAILINGTPHSRTTMTGTPGSSVDVRNQGPDKLNEWVGYSRRGPAVMFRFHVVWGDFAEDENSKDRDNRCEMGPAFVSWLLWETGCWHGTVSMPPACSWHDGVSSGAMQLHLSSRVAASRLCKGRPR</sequence>
<name>A0AAN6U7P1_9PEZI</name>
<evidence type="ECO:0000313" key="3">
    <source>
        <dbReference type="Proteomes" id="UP001302602"/>
    </source>
</evidence>
<dbReference type="AlphaFoldDB" id="A0AAN6U7P1"/>
<evidence type="ECO:0000313" key="2">
    <source>
        <dbReference type="EMBL" id="KAK4127917.1"/>
    </source>
</evidence>
<dbReference type="EMBL" id="MU853224">
    <property type="protein sequence ID" value="KAK4127917.1"/>
    <property type="molecule type" value="Genomic_DNA"/>
</dbReference>
<accession>A0AAN6U7P1</accession>
<comment type="caution">
    <text evidence="2">The sequence shown here is derived from an EMBL/GenBank/DDBJ whole genome shotgun (WGS) entry which is preliminary data.</text>
</comment>
<evidence type="ECO:0000256" key="1">
    <source>
        <dbReference type="SAM" id="MobiDB-lite"/>
    </source>
</evidence>
<dbReference type="RefSeq" id="XP_062651688.1">
    <property type="nucleotide sequence ID" value="XM_062786345.1"/>
</dbReference>
<dbReference type="Proteomes" id="UP001302602">
    <property type="component" value="Unassembled WGS sequence"/>
</dbReference>
<protein>
    <submittedName>
        <fullName evidence="2">Uncharacterized protein</fullName>
    </submittedName>
</protein>
<proteinExistence type="predicted"/>
<gene>
    <name evidence="2" type="ORF">N657DRAFT_235381</name>
</gene>
<feature type="region of interest" description="Disordered" evidence="1">
    <location>
        <begin position="205"/>
        <end position="224"/>
    </location>
</feature>
<dbReference type="GeneID" id="87823111"/>
<reference evidence="2" key="1">
    <citation type="journal article" date="2023" name="Mol. Phylogenet. Evol.">
        <title>Genome-scale phylogeny and comparative genomics of the fungal order Sordariales.</title>
        <authorList>
            <person name="Hensen N."/>
            <person name="Bonometti L."/>
            <person name="Westerberg I."/>
            <person name="Brannstrom I.O."/>
            <person name="Guillou S."/>
            <person name="Cros-Aarteil S."/>
            <person name="Calhoun S."/>
            <person name="Haridas S."/>
            <person name="Kuo A."/>
            <person name="Mondo S."/>
            <person name="Pangilinan J."/>
            <person name="Riley R."/>
            <person name="LaButti K."/>
            <person name="Andreopoulos B."/>
            <person name="Lipzen A."/>
            <person name="Chen C."/>
            <person name="Yan M."/>
            <person name="Daum C."/>
            <person name="Ng V."/>
            <person name="Clum A."/>
            <person name="Steindorff A."/>
            <person name="Ohm R.A."/>
            <person name="Martin F."/>
            <person name="Silar P."/>
            <person name="Natvig D.O."/>
            <person name="Lalanne C."/>
            <person name="Gautier V."/>
            <person name="Ament-Velasquez S.L."/>
            <person name="Kruys A."/>
            <person name="Hutchinson M.I."/>
            <person name="Powell A.J."/>
            <person name="Barry K."/>
            <person name="Miller A.N."/>
            <person name="Grigoriev I.V."/>
            <person name="Debuchy R."/>
            <person name="Gladieux P."/>
            <person name="Hiltunen Thoren M."/>
            <person name="Johannesson H."/>
        </authorList>
    </citation>
    <scope>NUCLEOTIDE SEQUENCE</scope>
    <source>
        <strain evidence="2">CBS 731.68</strain>
    </source>
</reference>
<keyword evidence="3" id="KW-1185">Reference proteome</keyword>